<protein>
    <submittedName>
        <fullName evidence="3">Peptide ABC transporter substrate-binding protein</fullName>
    </submittedName>
</protein>
<dbReference type="InterPro" id="IPR023765">
    <property type="entry name" value="SBP_5_CS"/>
</dbReference>
<organism evidence="3 4">
    <name type="scientific">Photobacterium sp. (strain ATCC 43367)</name>
    <dbReference type="NCBI Taxonomy" id="379097"/>
    <lineage>
        <taxon>Bacteria</taxon>
        <taxon>Pseudomonadati</taxon>
        <taxon>Pseudomonadota</taxon>
        <taxon>Gammaproteobacteria</taxon>
        <taxon>Vibrionales</taxon>
        <taxon>Vibrionaceae</taxon>
        <taxon>Vibrio</taxon>
        <taxon>Vibrio oreintalis group</taxon>
    </lineage>
</organism>
<dbReference type="Proteomes" id="UP000030451">
    <property type="component" value="Unassembled WGS sequence"/>
</dbReference>
<comment type="caution">
    <text evidence="3">The sequence shown here is derived from an EMBL/GenBank/DDBJ whole genome shotgun (WGS) entry which is preliminary data.</text>
</comment>
<dbReference type="InterPro" id="IPR039424">
    <property type="entry name" value="SBP_5"/>
</dbReference>
<keyword evidence="1" id="KW-0732">Signal</keyword>
<dbReference type="CDD" id="cd08500">
    <property type="entry name" value="PBP2_NikA_DppA_OppA_like_4"/>
    <property type="match status" value="1"/>
</dbReference>
<dbReference type="STRING" id="379097.SE23_14280"/>
<reference evidence="3 4" key="1">
    <citation type="submission" date="2014-10" db="EMBL/GenBank/DDBJ databases">
        <title>Genome sequencing of Vibrio sinaloensis T08.</title>
        <authorList>
            <person name="Chan K.-G."/>
            <person name="Mohamad N.I."/>
        </authorList>
    </citation>
    <scope>NUCLEOTIDE SEQUENCE [LARGE SCALE GENOMIC DNA]</scope>
    <source>
        <strain evidence="3 4">T08</strain>
    </source>
</reference>
<dbReference type="PROSITE" id="PS01040">
    <property type="entry name" value="SBP_BACTERIAL_5"/>
    <property type="match status" value="1"/>
</dbReference>
<accession>A0A0A5I0Y8</accession>
<dbReference type="AlphaFoldDB" id="A0A0A5I0Y8"/>
<dbReference type="PANTHER" id="PTHR30290:SF62">
    <property type="entry name" value="OLIGOPEPTIDE ABC TRANSPORTER, PERIPLASMIC OLIGOPEPTIDE-BINDING PROTEIN"/>
    <property type="match status" value="1"/>
</dbReference>
<dbReference type="Pfam" id="PF00496">
    <property type="entry name" value="SBP_bac_5"/>
    <property type="match status" value="1"/>
</dbReference>
<proteinExistence type="predicted"/>
<feature type="signal peptide" evidence="1">
    <location>
        <begin position="1"/>
        <end position="27"/>
    </location>
</feature>
<dbReference type="PANTHER" id="PTHR30290">
    <property type="entry name" value="PERIPLASMIC BINDING COMPONENT OF ABC TRANSPORTER"/>
    <property type="match status" value="1"/>
</dbReference>
<dbReference type="SUPFAM" id="SSF53850">
    <property type="entry name" value="Periplasmic binding protein-like II"/>
    <property type="match status" value="1"/>
</dbReference>
<dbReference type="Gene3D" id="3.40.190.10">
    <property type="entry name" value="Periplasmic binding protein-like II"/>
    <property type="match status" value="1"/>
</dbReference>
<evidence type="ECO:0000256" key="1">
    <source>
        <dbReference type="SAM" id="SignalP"/>
    </source>
</evidence>
<gene>
    <name evidence="3" type="ORF">NM06_06230</name>
</gene>
<name>A0A0A5I0Y8_PHOS4</name>
<dbReference type="GO" id="GO:0015833">
    <property type="term" value="P:peptide transport"/>
    <property type="evidence" value="ECO:0007669"/>
    <property type="project" value="TreeGrafter"/>
</dbReference>
<sequence length="639" mass="72147">MNYKNSLPLLGKVAVAVAASVSMSAWANTYNQAPQLAELVKAGQLPPVVERLPENPLVVQPFESVGEYGGTLNLVGKVVDNGHRIRTIGYDNLFTFDVNYSKVLPNLATGFTASPDNKEYTISLRKGVKWSDGTPFTAEDIAFYINDVVGDPEHSGNRPLALPTHDAAKAEVIDPYTVKITLAKPNGLFIRSLATVDSESFTAFPKHYCSQFIPKFNDKAEANAKAAGFDSWRQYASTKCEAHYFIEHYNNVDRPVLTAWKVKTPPGPNASFAEFERNPYYWQVDTEGNQLPYLDSVRWRYSEDQEEMVLRAANGEADFQHRHIGKPNYRSLLIENEKKSGYTYEFRPSTRSTELAIALNQTVKDPVKRELYQNKDFRIALSHAIDREEISETVFSGAVGPYQAAPLEISPFYDEEMAMQYTEFDQDKANKILDSLGLDKRDDEGYRLMKNGERLRIEAMSKINDKGVLADSLELVKNQWKEVGVMLDIRILEINHVVNLRLTNDYDMIPIVGDGGVGIMDEARHYMPFSPESTWGLGYYLWASKPDSEFAVEPPAHVKKQIDLWKKIEATSSQEAQVGYMEEIMDIAKENFYVIGTVESLPVGVVVNNKLQNVPENMPQSWTFPTPGPMRMGQLWKQK</sequence>
<dbReference type="GO" id="GO:1904680">
    <property type="term" value="F:peptide transmembrane transporter activity"/>
    <property type="evidence" value="ECO:0007669"/>
    <property type="project" value="TreeGrafter"/>
</dbReference>
<evidence type="ECO:0000259" key="2">
    <source>
        <dbReference type="Pfam" id="PF00496"/>
    </source>
</evidence>
<dbReference type="EMBL" id="JRWP01000005">
    <property type="protein sequence ID" value="KGY09446.1"/>
    <property type="molecule type" value="Genomic_DNA"/>
</dbReference>
<dbReference type="Gene3D" id="3.10.105.10">
    <property type="entry name" value="Dipeptide-binding Protein, Domain 3"/>
    <property type="match status" value="1"/>
</dbReference>
<feature type="domain" description="Solute-binding protein family 5" evidence="2">
    <location>
        <begin position="103"/>
        <end position="510"/>
    </location>
</feature>
<evidence type="ECO:0000313" key="3">
    <source>
        <dbReference type="EMBL" id="KGY09446.1"/>
    </source>
</evidence>
<dbReference type="OrthoDB" id="9801912at2"/>
<dbReference type="InterPro" id="IPR000914">
    <property type="entry name" value="SBP_5_dom"/>
</dbReference>
<feature type="chain" id="PRO_5002022454" evidence="1">
    <location>
        <begin position="28"/>
        <end position="639"/>
    </location>
</feature>
<evidence type="ECO:0000313" key="4">
    <source>
        <dbReference type="Proteomes" id="UP000030451"/>
    </source>
</evidence>
<dbReference type="RefSeq" id="WP_038189241.1">
    <property type="nucleotide sequence ID" value="NZ_JRWP01000005.1"/>
</dbReference>